<proteinExistence type="predicted"/>
<dbReference type="EMBL" id="AMZH03019559">
    <property type="protein sequence ID" value="RRT40209.1"/>
    <property type="molecule type" value="Genomic_DNA"/>
</dbReference>
<name>A0A426XL26_ENSVE</name>
<sequence>MILEHCGSVLLDLAGLDEPFQSEGRAAHWFGVFSFCQLWNGEQGLFPCNLLSGCCFCSRKERIVSVVSILGSSPIKNRFFFFLLVHEELLPGKGIVRWLEFSSPVCFACLIVCKLFFMMC</sequence>
<dbReference type="AlphaFoldDB" id="A0A426XL26"/>
<reference evidence="1 2" key="1">
    <citation type="journal article" date="2014" name="Agronomy (Basel)">
        <title>A Draft Genome Sequence for Ensete ventricosum, the Drought-Tolerant Tree Against Hunger.</title>
        <authorList>
            <person name="Harrison J."/>
            <person name="Moore K.A."/>
            <person name="Paszkiewicz K."/>
            <person name="Jones T."/>
            <person name="Grant M."/>
            <person name="Ambacheew D."/>
            <person name="Muzemil S."/>
            <person name="Studholme D.J."/>
        </authorList>
    </citation>
    <scope>NUCLEOTIDE SEQUENCE [LARGE SCALE GENOMIC DNA]</scope>
</reference>
<protein>
    <submittedName>
        <fullName evidence="1">Uncharacterized protein</fullName>
    </submittedName>
</protein>
<evidence type="ECO:0000313" key="1">
    <source>
        <dbReference type="EMBL" id="RRT40209.1"/>
    </source>
</evidence>
<comment type="caution">
    <text evidence="1">The sequence shown here is derived from an EMBL/GenBank/DDBJ whole genome shotgun (WGS) entry which is preliminary data.</text>
</comment>
<accession>A0A426XL26</accession>
<gene>
    <name evidence="1" type="ORF">B296_00057164</name>
</gene>
<dbReference type="Proteomes" id="UP000287651">
    <property type="component" value="Unassembled WGS sequence"/>
</dbReference>
<evidence type="ECO:0000313" key="2">
    <source>
        <dbReference type="Proteomes" id="UP000287651"/>
    </source>
</evidence>
<organism evidence="1 2">
    <name type="scientific">Ensete ventricosum</name>
    <name type="common">Abyssinian banana</name>
    <name type="synonym">Musa ensete</name>
    <dbReference type="NCBI Taxonomy" id="4639"/>
    <lineage>
        <taxon>Eukaryota</taxon>
        <taxon>Viridiplantae</taxon>
        <taxon>Streptophyta</taxon>
        <taxon>Embryophyta</taxon>
        <taxon>Tracheophyta</taxon>
        <taxon>Spermatophyta</taxon>
        <taxon>Magnoliopsida</taxon>
        <taxon>Liliopsida</taxon>
        <taxon>Zingiberales</taxon>
        <taxon>Musaceae</taxon>
        <taxon>Ensete</taxon>
    </lineage>
</organism>